<dbReference type="EMBL" id="RFLX01000027">
    <property type="protein sequence ID" value="RMI17505.1"/>
    <property type="molecule type" value="Genomic_DNA"/>
</dbReference>
<organism evidence="2 5">
    <name type="scientific">Teichococcus wenyumeiae</name>
    <dbReference type="NCBI Taxonomy" id="2478470"/>
    <lineage>
        <taxon>Bacteria</taxon>
        <taxon>Pseudomonadati</taxon>
        <taxon>Pseudomonadota</taxon>
        <taxon>Alphaproteobacteria</taxon>
        <taxon>Acetobacterales</taxon>
        <taxon>Roseomonadaceae</taxon>
        <taxon>Roseomonas</taxon>
    </lineage>
</organism>
<dbReference type="Pfam" id="PF13340">
    <property type="entry name" value="DUF4096"/>
    <property type="match status" value="1"/>
</dbReference>
<dbReference type="EMBL" id="RAQU01000003">
    <property type="protein sequence ID" value="RKK06164.1"/>
    <property type="molecule type" value="Genomic_DNA"/>
</dbReference>
<evidence type="ECO:0000259" key="1">
    <source>
        <dbReference type="Pfam" id="PF13340"/>
    </source>
</evidence>
<protein>
    <submittedName>
        <fullName evidence="2">Transposase</fullName>
    </submittedName>
</protein>
<proteinExistence type="predicted"/>
<evidence type="ECO:0000313" key="2">
    <source>
        <dbReference type="EMBL" id="RKK06164.1"/>
    </source>
</evidence>
<dbReference type="Proteomes" id="UP000274097">
    <property type="component" value="Unassembled WGS sequence"/>
</dbReference>
<evidence type="ECO:0000313" key="4">
    <source>
        <dbReference type="Proteomes" id="UP000274097"/>
    </source>
</evidence>
<keyword evidence="4" id="KW-1185">Reference proteome</keyword>
<accession>A0A3A9JQR4</accession>
<dbReference type="InParanoid" id="A0A3A9JQR4"/>
<feature type="domain" description="Insertion element IS402-like" evidence="1">
    <location>
        <begin position="57"/>
        <end position="122"/>
    </location>
</feature>
<dbReference type="InterPro" id="IPR052909">
    <property type="entry name" value="Transposase_6_like"/>
</dbReference>
<dbReference type="PANTHER" id="PTHR46637:SF1">
    <property type="entry name" value="BLL5188 PROTEIN"/>
    <property type="match status" value="1"/>
</dbReference>
<dbReference type="AlphaFoldDB" id="A0A3A9JQR4"/>
<dbReference type="InterPro" id="IPR025161">
    <property type="entry name" value="IS402-like_dom"/>
</dbReference>
<sequence length="134" mass="15184">MAGNHHVDGSWRQVLGLAVGELDQDLSTSLLRFDPAVMPWWPEVLPWPTCSGSRKAQIERISRSFPLSHGVPRVDDQRVVSGIIHAIRNGLRWRDAPAEYGPHKTLYRFIRWNRMGVFNRIFVGLAGRKGSRSG</sequence>
<comment type="caution">
    <text evidence="2">The sequence shown here is derived from an EMBL/GenBank/DDBJ whole genome shotgun (WGS) entry which is preliminary data.</text>
</comment>
<evidence type="ECO:0000313" key="5">
    <source>
        <dbReference type="Proteomes" id="UP000278036"/>
    </source>
</evidence>
<gene>
    <name evidence="2" type="ORF">D6Z83_00425</name>
    <name evidence="3" type="ORF">EBE87_22140</name>
</gene>
<evidence type="ECO:0000313" key="3">
    <source>
        <dbReference type="EMBL" id="RMI17505.1"/>
    </source>
</evidence>
<dbReference type="PANTHER" id="PTHR46637">
    <property type="entry name" value="TIS1421-TRANSPOSASE PROTEIN A"/>
    <property type="match status" value="1"/>
</dbReference>
<name>A0A3A9JQR4_9PROT</name>
<reference evidence="2 5" key="1">
    <citation type="submission" date="2018-09" db="EMBL/GenBank/DDBJ databases">
        <title>Roseomonas sp. nov., isolated from feces of Tibetan antelopes in the Qinghai-Tibet plateau, China.</title>
        <authorList>
            <person name="Tian Z."/>
        </authorList>
    </citation>
    <scope>NUCLEOTIDE SEQUENCE [LARGE SCALE GENOMIC DNA]</scope>
    <source>
        <strain evidence="3 4">Z23</strain>
        <strain evidence="2 5">Z24</strain>
    </source>
</reference>
<dbReference type="Proteomes" id="UP000278036">
    <property type="component" value="Unassembled WGS sequence"/>
</dbReference>